<dbReference type="AlphaFoldDB" id="A0A9D7T1I7"/>
<accession>A0A9D7T1I7</accession>
<organism evidence="2 3">
    <name type="scientific">Candidatus Opimibacter skivensis</name>
    <dbReference type="NCBI Taxonomy" id="2982028"/>
    <lineage>
        <taxon>Bacteria</taxon>
        <taxon>Pseudomonadati</taxon>
        <taxon>Bacteroidota</taxon>
        <taxon>Saprospiria</taxon>
        <taxon>Saprospirales</taxon>
        <taxon>Saprospiraceae</taxon>
        <taxon>Candidatus Opimibacter</taxon>
    </lineage>
</organism>
<feature type="chain" id="PRO_5039418457" description="Phosphate-selective porin O and P" evidence="1">
    <location>
        <begin position="22"/>
        <end position="392"/>
    </location>
</feature>
<dbReference type="Proteomes" id="UP000808337">
    <property type="component" value="Unassembled WGS sequence"/>
</dbReference>
<gene>
    <name evidence="2" type="ORF">IPP15_20020</name>
</gene>
<protein>
    <recommendedName>
        <fullName evidence="4">Phosphate-selective porin O and P</fullName>
    </recommendedName>
</protein>
<evidence type="ECO:0000313" key="2">
    <source>
        <dbReference type="EMBL" id="MBK9984619.1"/>
    </source>
</evidence>
<comment type="caution">
    <text evidence="2">The sequence shown here is derived from an EMBL/GenBank/DDBJ whole genome shotgun (WGS) entry which is preliminary data.</text>
</comment>
<evidence type="ECO:0008006" key="4">
    <source>
        <dbReference type="Google" id="ProtNLM"/>
    </source>
</evidence>
<name>A0A9D7T1I7_9BACT</name>
<proteinExistence type="predicted"/>
<keyword evidence="1" id="KW-0732">Signal</keyword>
<dbReference type="SUPFAM" id="SSF56935">
    <property type="entry name" value="Porins"/>
    <property type="match status" value="1"/>
</dbReference>
<dbReference type="Gene3D" id="2.40.160.10">
    <property type="entry name" value="Porin"/>
    <property type="match status" value="1"/>
</dbReference>
<dbReference type="EMBL" id="JADKGY010000030">
    <property type="protein sequence ID" value="MBK9984619.1"/>
    <property type="molecule type" value="Genomic_DNA"/>
</dbReference>
<reference evidence="2 3" key="1">
    <citation type="submission" date="2020-10" db="EMBL/GenBank/DDBJ databases">
        <title>Connecting structure to function with the recovery of over 1000 high-quality activated sludge metagenome-assembled genomes encoding full-length rRNA genes using long-read sequencing.</title>
        <authorList>
            <person name="Singleton C.M."/>
            <person name="Petriglieri F."/>
            <person name="Kristensen J.M."/>
            <person name="Kirkegaard R.H."/>
            <person name="Michaelsen T.Y."/>
            <person name="Andersen M.H."/>
            <person name="Karst S.M."/>
            <person name="Dueholm M.S."/>
            <person name="Nielsen P.H."/>
            <person name="Albertsen M."/>
        </authorList>
    </citation>
    <scope>NUCLEOTIDE SEQUENCE [LARGE SCALE GENOMIC DNA]</scope>
    <source>
        <strain evidence="2">Ribe_18-Q3-R11-54_MAXAC.273</strain>
    </source>
</reference>
<sequence>MKKLITLIGVFLFLSIATSYSQNEAAEEALEQTGKLTETPGNTKTVLTGAAWFGFSSQKDDALKLNFNTYGFTPVFIWKLSDKLFLESELEIADGNIELEYAKLSYSLNKYMTIGAGRMLTPFGAYGTRWEPAFVERFPNSPLVPDDAYLPDDTHLYFGAIMGMDVSGDLPLGDLKMNYSLFVSNGPRLARSEETGELLGGVIQYENLDDNNANKAIGGRIGFFPLSNSSLELGVSGNTGKVGDAGDAAYKDIAATALAVDLNYTKAIPSIKSIISIKSQFSSLNVDKANYALSDSTTYTFDNKLQSLFVQFSFRPANVDNKILKNIELLYRYNSLTPPKDASWGGEPITRNDIGLCYWLSWRTGLRFAYEFTSRKGEPKTNEFLGRFVMGF</sequence>
<evidence type="ECO:0000256" key="1">
    <source>
        <dbReference type="SAM" id="SignalP"/>
    </source>
</evidence>
<evidence type="ECO:0000313" key="3">
    <source>
        <dbReference type="Proteomes" id="UP000808337"/>
    </source>
</evidence>
<feature type="signal peptide" evidence="1">
    <location>
        <begin position="1"/>
        <end position="21"/>
    </location>
</feature>
<dbReference type="InterPro" id="IPR023614">
    <property type="entry name" value="Porin_dom_sf"/>
</dbReference>